<dbReference type="PANTHER" id="PTHR46797">
    <property type="entry name" value="HTH-TYPE TRANSCRIPTIONAL REGULATOR"/>
    <property type="match status" value="1"/>
</dbReference>
<dbReference type="AlphaFoldDB" id="A0A9X2J6B0"/>
<comment type="caution">
    <text evidence="3">The sequence shown here is derived from an EMBL/GenBank/DDBJ whole genome shotgun (WGS) entry which is preliminary data.</text>
</comment>
<evidence type="ECO:0000259" key="2">
    <source>
        <dbReference type="PROSITE" id="PS50943"/>
    </source>
</evidence>
<dbReference type="InterPro" id="IPR050807">
    <property type="entry name" value="TransReg_Diox_bact_type"/>
</dbReference>
<sequence length="199" mass="21702">MDDPEGDVGVRLKVVRQLYGISQRELARRAGVTNATISFIEQGRVSPSVSSLSKILGAVSMSLPDFFSLELSEPKQIFFRGGDMPDIGRGRISCRLFGDLERRSEMSLLWKVFPVGQNSSFSLEAAQGEVGGVVVAGNLEVTIGSDVALLNTGDGYYFNARRPHRFRNTGNRDCVVVSAITPAYKQPGTDDSPAEEDKR</sequence>
<dbReference type="GO" id="GO:0005829">
    <property type="term" value="C:cytosol"/>
    <property type="evidence" value="ECO:0007669"/>
    <property type="project" value="TreeGrafter"/>
</dbReference>
<evidence type="ECO:0000313" key="3">
    <source>
        <dbReference type="EMBL" id="MCO1333286.1"/>
    </source>
</evidence>
<dbReference type="Gene3D" id="2.60.120.10">
    <property type="entry name" value="Jelly Rolls"/>
    <property type="match status" value="1"/>
</dbReference>
<dbReference type="InterPro" id="IPR010982">
    <property type="entry name" value="Lambda_DNA-bd_dom_sf"/>
</dbReference>
<feature type="domain" description="HTH cro/C1-type" evidence="2">
    <location>
        <begin position="12"/>
        <end position="66"/>
    </location>
</feature>
<accession>A0A9X2J6B0</accession>
<keyword evidence="1" id="KW-0238">DNA-binding</keyword>
<dbReference type="Pfam" id="PF01381">
    <property type="entry name" value="HTH_3"/>
    <property type="match status" value="1"/>
</dbReference>
<dbReference type="Pfam" id="PF07883">
    <property type="entry name" value="Cupin_2"/>
    <property type="match status" value="1"/>
</dbReference>
<gene>
    <name evidence="3" type="ORF">MO867_02930</name>
</gene>
<protein>
    <submittedName>
        <fullName evidence="3">Helix-turn-helix domain-containing protein</fullName>
    </submittedName>
</protein>
<dbReference type="CDD" id="cd00093">
    <property type="entry name" value="HTH_XRE"/>
    <property type="match status" value="1"/>
</dbReference>
<keyword evidence="4" id="KW-1185">Reference proteome</keyword>
<evidence type="ECO:0000256" key="1">
    <source>
        <dbReference type="ARBA" id="ARBA00023125"/>
    </source>
</evidence>
<dbReference type="InterPro" id="IPR001387">
    <property type="entry name" value="Cro/C1-type_HTH"/>
</dbReference>
<dbReference type="CDD" id="cd02209">
    <property type="entry name" value="cupin_XRE_C"/>
    <property type="match status" value="1"/>
</dbReference>
<evidence type="ECO:0000313" key="4">
    <source>
        <dbReference type="Proteomes" id="UP001139028"/>
    </source>
</evidence>
<dbReference type="GO" id="GO:0003700">
    <property type="term" value="F:DNA-binding transcription factor activity"/>
    <property type="evidence" value="ECO:0007669"/>
    <property type="project" value="TreeGrafter"/>
</dbReference>
<dbReference type="InterPro" id="IPR014710">
    <property type="entry name" value="RmlC-like_jellyroll"/>
</dbReference>
<dbReference type="GO" id="GO:0003677">
    <property type="term" value="F:DNA binding"/>
    <property type="evidence" value="ECO:0007669"/>
    <property type="project" value="UniProtKB-KW"/>
</dbReference>
<dbReference type="SUPFAM" id="SSF51182">
    <property type="entry name" value="RmlC-like cupins"/>
    <property type="match status" value="1"/>
</dbReference>
<reference evidence="3" key="1">
    <citation type="journal article" date="2022" name="Arch. Microbiol.">
        <title>Microbulbifer okhotskensis sp. nov., isolated from a deep bottom sediment of the Okhotsk Sea.</title>
        <authorList>
            <person name="Romanenko L."/>
            <person name="Kurilenko V."/>
            <person name="Otstavnykh N."/>
            <person name="Velansky P."/>
            <person name="Isaeva M."/>
            <person name="Mikhailov V."/>
        </authorList>
    </citation>
    <scope>NUCLEOTIDE SEQUENCE</scope>
    <source>
        <strain evidence="3">OS29</strain>
    </source>
</reference>
<proteinExistence type="predicted"/>
<dbReference type="PANTHER" id="PTHR46797:SF11">
    <property type="entry name" value="HTH-TYPE TRANSCRIPTIONAL REGULATOR PUUR"/>
    <property type="match status" value="1"/>
</dbReference>
<dbReference type="InterPro" id="IPR011051">
    <property type="entry name" value="RmlC_Cupin_sf"/>
</dbReference>
<dbReference type="InterPro" id="IPR013096">
    <property type="entry name" value="Cupin_2"/>
</dbReference>
<dbReference type="Gene3D" id="1.10.260.40">
    <property type="entry name" value="lambda repressor-like DNA-binding domains"/>
    <property type="match status" value="1"/>
</dbReference>
<dbReference type="EMBL" id="JALBWM010000007">
    <property type="protein sequence ID" value="MCO1333286.1"/>
    <property type="molecule type" value="Genomic_DNA"/>
</dbReference>
<dbReference type="RefSeq" id="WP_252464466.1">
    <property type="nucleotide sequence ID" value="NZ_JALBWM010000007.1"/>
</dbReference>
<organism evidence="3 4">
    <name type="scientific">Microbulbifer okhotskensis</name>
    <dbReference type="NCBI Taxonomy" id="2926617"/>
    <lineage>
        <taxon>Bacteria</taxon>
        <taxon>Pseudomonadati</taxon>
        <taxon>Pseudomonadota</taxon>
        <taxon>Gammaproteobacteria</taxon>
        <taxon>Cellvibrionales</taxon>
        <taxon>Microbulbiferaceae</taxon>
        <taxon>Microbulbifer</taxon>
    </lineage>
</organism>
<name>A0A9X2J6B0_9GAMM</name>
<dbReference type="SUPFAM" id="SSF47413">
    <property type="entry name" value="lambda repressor-like DNA-binding domains"/>
    <property type="match status" value="1"/>
</dbReference>
<dbReference type="PROSITE" id="PS50943">
    <property type="entry name" value="HTH_CROC1"/>
    <property type="match status" value="1"/>
</dbReference>
<dbReference type="SMART" id="SM00530">
    <property type="entry name" value="HTH_XRE"/>
    <property type="match status" value="1"/>
</dbReference>
<dbReference type="Proteomes" id="UP001139028">
    <property type="component" value="Unassembled WGS sequence"/>
</dbReference>